<organism evidence="1 2">
    <name type="scientific">Rhizophagus clarus</name>
    <dbReference type="NCBI Taxonomy" id="94130"/>
    <lineage>
        <taxon>Eukaryota</taxon>
        <taxon>Fungi</taxon>
        <taxon>Fungi incertae sedis</taxon>
        <taxon>Mucoromycota</taxon>
        <taxon>Glomeromycotina</taxon>
        <taxon>Glomeromycetes</taxon>
        <taxon>Glomerales</taxon>
        <taxon>Glomeraceae</taxon>
        <taxon>Rhizophagus</taxon>
    </lineage>
</organism>
<dbReference type="STRING" id="94130.A0A2Z6S573"/>
<comment type="caution">
    <text evidence="1">The sequence shown here is derived from an EMBL/GenBank/DDBJ whole genome shotgun (WGS) entry which is preliminary data.</text>
</comment>
<reference evidence="1 2" key="1">
    <citation type="submission" date="2017-11" db="EMBL/GenBank/DDBJ databases">
        <title>The genome of Rhizophagus clarus HR1 reveals common genetic basis of auxotrophy among arbuscular mycorrhizal fungi.</title>
        <authorList>
            <person name="Kobayashi Y."/>
        </authorList>
    </citation>
    <scope>NUCLEOTIDE SEQUENCE [LARGE SCALE GENOMIC DNA]</scope>
    <source>
        <strain evidence="1 2">HR1</strain>
    </source>
</reference>
<accession>A0A2Z6S573</accession>
<gene>
    <name evidence="1" type="ORF">RclHR1_00560007</name>
</gene>
<evidence type="ECO:0000313" key="2">
    <source>
        <dbReference type="Proteomes" id="UP000247702"/>
    </source>
</evidence>
<keyword evidence="2" id="KW-1185">Reference proteome</keyword>
<proteinExistence type="predicted"/>
<evidence type="ECO:0000313" key="1">
    <source>
        <dbReference type="EMBL" id="GBC04280.1"/>
    </source>
</evidence>
<protein>
    <recommendedName>
        <fullName evidence="3">F-box domain-containing protein</fullName>
    </recommendedName>
</protein>
<sequence>MSCSKIFSGDLPELTSDIIKCFRNDFSTLHSCILVNRLWCRLAIPLLWENPFSIPTENYDFIEIYLNHLINDLKSKSNEYKINDNSLPSNTLFNYPSFIKYLDTSRIFFSIEKWLEDNSRYFLQNSSSDFRKSIYMSLFKLFIENESKLHFLDVEVTKHFRYNSYLDDILELMLQNPNFVHNIKNLELRIVVPPSYNEDIKSRSIKNRISQVINSYQILRKIVLGYDSFSFYNSLLLSNNCSNTLSTIIFYHINFEGIINLDKIFEQLNVLKSVHIIYCSSLNTEFIQQIINLTKPFKLKSLFINGISQIESLKLLLQKSGDYLENFGYGFKNNYDLSLGQQLLESVLEYCENIKFFDFYESKDQLIFSELNLIENIKQNLNYLSIDVCNTLFSMDAINRSSIILQNLGQILPIKLEYLCLTLNINIDDFELFLKNSQDTFIKKLLIDNRGGHNILFCVKENIMKRERVNYLAIVDVFFDKYNDTFFEEKDLFLLKDEVKEFESYNIKIQEYNDLIIRPTSKNFAKELD</sequence>
<evidence type="ECO:0008006" key="3">
    <source>
        <dbReference type="Google" id="ProtNLM"/>
    </source>
</evidence>
<dbReference type="EMBL" id="BEXD01003937">
    <property type="protein sequence ID" value="GBC04280.1"/>
    <property type="molecule type" value="Genomic_DNA"/>
</dbReference>
<dbReference type="AlphaFoldDB" id="A0A2Z6S573"/>
<name>A0A2Z6S573_9GLOM</name>
<dbReference type="Proteomes" id="UP000247702">
    <property type="component" value="Unassembled WGS sequence"/>
</dbReference>